<name>A0A1B9IJT2_9TREE</name>
<dbReference type="PANTHER" id="PTHR23088:SF27">
    <property type="entry name" value="DEAMINATED GLUTATHIONE AMIDASE"/>
    <property type="match status" value="1"/>
</dbReference>
<dbReference type="InterPro" id="IPR036526">
    <property type="entry name" value="C-N_Hydrolase_sf"/>
</dbReference>
<evidence type="ECO:0000313" key="4">
    <source>
        <dbReference type="Proteomes" id="UP000092583"/>
    </source>
</evidence>
<protein>
    <submittedName>
        <fullName evidence="3">Nit protein 1</fullName>
    </submittedName>
</protein>
<reference evidence="3 4" key="1">
    <citation type="submission" date="2013-07" db="EMBL/GenBank/DDBJ databases">
        <title>The Genome Sequence of Kwoniella mangroviensis CBS10435.</title>
        <authorList>
            <consortium name="The Broad Institute Genome Sequencing Platform"/>
            <person name="Cuomo C."/>
            <person name="Litvintseva A."/>
            <person name="Chen Y."/>
            <person name="Heitman J."/>
            <person name="Sun S."/>
            <person name="Springer D."/>
            <person name="Dromer F."/>
            <person name="Young S.K."/>
            <person name="Zeng Q."/>
            <person name="Gargeya S."/>
            <person name="Fitzgerald M."/>
            <person name="Abouelleil A."/>
            <person name="Alvarado L."/>
            <person name="Berlin A.M."/>
            <person name="Chapman S.B."/>
            <person name="Dewar J."/>
            <person name="Goldberg J."/>
            <person name="Griggs A."/>
            <person name="Gujja S."/>
            <person name="Hansen M."/>
            <person name="Howarth C."/>
            <person name="Imamovic A."/>
            <person name="Larimer J."/>
            <person name="McCowan C."/>
            <person name="Murphy C."/>
            <person name="Pearson M."/>
            <person name="Priest M."/>
            <person name="Roberts A."/>
            <person name="Saif S."/>
            <person name="Shea T."/>
            <person name="Sykes S."/>
            <person name="Wortman J."/>
            <person name="Nusbaum C."/>
            <person name="Birren B."/>
        </authorList>
    </citation>
    <scope>NUCLEOTIDE SEQUENCE [LARGE SCALE GENOMIC DNA]</scope>
    <source>
        <strain evidence="3 4">CBS 10435</strain>
    </source>
</reference>
<dbReference type="InterPro" id="IPR001110">
    <property type="entry name" value="UPF0012_CS"/>
</dbReference>
<organism evidence="3 4">
    <name type="scientific">Kwoniella mangroviensis CBS 10435</name>
    <dbReference type="NCBI Taxonomy" id="1331196"/>
    <lineage>
        <taxon>Eukaryota</taxon>
        <taxon>Fungi</taxon>
        <taxon>Dikarya</taxon>
        <taxon>Basidiomycota</taxon>
        <taxon>Agaricomycotina</taxon>
        <taxon>Tremellomycetes</taxon>
        <taxon>Tremellales</taxon>
        <taxon>Cryptococcaceae</taxon>
        <taxon>Kwoniella</taxon>
    </lineage>
</organism>
<dbReference type="Gene3D" id="3.60.110.10">
    <property type="entry name" value="Carbon-nitrogen hydrolase"/>
    <property type="match status" value="1"/>
</dbReference>
<dbReference type="OrthoDB" id="10250282at2759"/>
<dbReference type="EMBL" id="KI669465">
    <property type="protein sequence ID" value="OCF55805.1"/>
    <property type="molecule type" value="Genomic_DNA"/>
</dbReference>
<dbReference type="Proteomes" id="UP000092583">
    <property type="component" value="Unassembled WGS sequence"/>
</dbReference>
<gene>
    <name evidence="3" type="ORF">L486_06558</name>
</gene>
<dbReference type="AlphaFoldDB" id="A0A1B9IJT2"/>
<accession>A0A1B9IJT2</accession>
<dbReference type="SUPFAM" id="SSF56317">
    <property type="entry name" value="Carbon-nitrogen hydrolase"/>
    <property type="match status" value="1"/>
</dbReference>
<feature type="region of interest" description="Disordered" evidence="1">
    <location>
        <begin position="137"/>
        <end position="159"/>
    </location>
</feature>
<feature type="domain" description="CN hydrolase" evidence="2">
    <location>
        <begin position="14"/>
        <end position="290"/>
    </location>
</feature>
<dbReference type="PROSITE" id="PS01227">
    <property type="entry name" value="UPF0012"/>
    <property type="match status" value="1"/>
</dbReference>
<dbReference type="STRING" id="1331196.A0A1B9IJT2"/>
<sequence>MTSSPFTSVARTKTTIAVAQIRSTADPIHNLEISRKVINKAAEAGAKAIFLPEASDFINQSFPESRKLSLPLAQHPYTLGLQQTAKELGVTISVGIHEGPDSEEEERFYNSHVIIGGDGQVKANYRKLHLYDVELTKPPNEDGTIPPPQRTGESDRILPGQKVVPPVDIEGLGKVGLEICYDIRFPELSMILTRLGATTLLFPSAFMVKTGRDHWEYFIFQRSQAIQSQSYVIASAQYGAHNPKRTSWGESIAFDPWGKQLGRLRSVDDTPPGEDKEVERIYEEEGEFFLIEIDDQIVKDTRSQIPLGVQRRTDIYGVVGENVNV</sequence>
<dbReference type="InterPro" id="IPR003010">
    <property type="entry name" value="C-N_Hydrolase"/>
</dbReference>
<evidence type="ECO:0000259" key="2">
    <source>
        <dbReference type="PROSITE" id="PS50263"/>
    </source>
</evidence>
<dbReference type="PROSITE" id="PS50263">
    <property type="entry name" value="CN_HYDROLASE"/>
    <property type="match status" value="1"/>
</dbReference>
<dbReference type="PANTHER" id="PTHR23088">
    <property type="entry name" value="NITRILASE-RELATED"/>
    <property type="match status" value="1"/>
</dbReference>
<dbReference type="Pfam" id="PF00795">
    <property type="entry name" value="CN_hydrolase"/>
    <property type="match status" value="1"/>
</dbReference>
<evidence type="ECO:0000256" key="1">
    <source>
        <dbReference type="SAM" id="MobiDB-lite"/>
    </source>
</evidence>
<evidence type="ECO:0000313" key="3">
    <source>
        <dbReference type="EMBL" id="OCF55805.1"/>
    </source>
</evidence>
<reference evidence="4" key="2">
    <citation type="submission" date="2013-12" db="EMBL/GenBank/DDBJ databases">
        <title>Evolution of pathogenesis and genome organization in the Tremellales.</title>
        <authorList>
            <person name="Cuomo C."/>
            <person name="Litvintseva A."/>
            <person name="Heitman J."/>
            <person name="Chen Y."/>
            <person name="Sun S."/>
            <person name="Springer D."/>
            <person name="Dromer F."/>
            <person name="Young S."/>
            <person name="Zeng Q."/>
            <person name="Chapman S."/>
            <person name="Gujja S."/>
            <person name="Saif S."/>
            <person name="Birren B."/>
        </authorList>
    </citation>
    <scope>NUCLEOTIDE SEQUENCE [LARGE SCALE GENOMIC DNA]</scope>
    <source>
        <strain evidence="4">CBS 10435</strain>
    </source>
</reference>
<keyword evidence="4" id="KW-1185">Reference proteome</keyword>
<proteinExistence type="predicted"/>